<dbReference type="InterPro" id="IPR021733">
    <property type="entry name" value="DUF3304"/>
</dbReference>
<keyword evidence="4" id="KW-1185">Reference proteome</keyword>
<dbReference type="AlphaFoldDB" id="A0A411X1F1"/>
<gene>
    <name evidence="3" type="ORF">EYF70_18975</name>
    <name evidence="2" type="ORF">GCM10007387_58400</name>
</gene>
<reference evidence="2" key="1">
    <citation type="journal article" date="2014" name="Int. J. Syst. Evol. Microbiol.">
        <title>Complete genome sequence of Corynebacterium casei LMG S-19264T (=DSM 44701T), isolated from a smear-ripened cheese.</title>
        <authorList>
            <consortium name="US DOE Joint Genome Institute (JGI-PGF)"/>
            <person name="Walter F."/>
            <person name="Albersmeier A."/>
            <person name="Kalinowski J."/>
            <person name="Ruckert C."/>
        </authorList>
    </citation>
    <scope>NUCLEOTIDE SEQUENCE</scope>
    <source>
        <strain evidence="2">KCTC 12343</strain>
    </source>
</reference>
<dbReference type="Pfam" id="PF11745">
    <property type="entry name" value="DUF3304"/>
    <property type="match status" value="1"/>
</dbReference>
<dbReference type="PROSITE" id="PS51257">
    <property type="entry name" value="PROKAR_LIPOPROTEIN"/>
    <property type="match status" value="1"/>
</dbReference>
<dbReference type="Proteomes" id="UP000628442">
    <property type="component" value="Unassembled WGS sequence"/>
</dbReference>
<feature type="signal peptide" evidence="1">
    <location>
        <begin position="1"/>
        <end position="21"/>
    </location>
</feature>
<name>A0A411X1F1_9BURK</name>
<dbReference type="EMBL" id="BMWV01000024">
    <property type="protein sequence ID" value="GGY68614.1"/>
    <property type="molecule type" value="Genomic_DNA"/>
</dbReference>
<proteinExistence type="predicted"/>
<reference evidence="3 4" key="2">
    <citation type="submission" date="2019-02" db="EMBL/GenBank/DDBJ databases">
        <title>Draft Genome Sequences of Six Type Strains of the Genus Massilia.</title>
        <authorList>
            <person name="Miess H."/>
            <person name="Frediansyhah A."/>
            <person name="Gross H."/>
        </authorList>
    </citation>
    <scope>NUCLEOTIDE SEQUENCE [LARGE SCALE GENOMIC DNA]</scope>
    <source>
        <strain evidence="3 4">DSM 17472</strain>
    </source>
</reference>
<accession>A0A411X1F1</accession>
<keyword evidence="1" id="KW-0732">Signal</keyword>
<dbReference type="OrthoDB" id="8656856at2"/>
<feature type="chain" id="PRO_5044601841" evidence="1">
    <location>
        <begin position="22"/>
        <end position="148"/>
    </location>
</feature>
<evidence type="ECO:0000256" key="1">
    <source>
        <dbReference type="SAM" id="SignalP"/>
    </source>
</evidence>
<evidence type="ECO:0000313" key="3">
    <source>
        <dbReference type="EMBL" id="QBI02695.1"/>
    </source>
</evidence>
<sequence>MKANMKYLTVLGGAMILSACAAAKQDQAEMYGASIGIVNHTDKYIYATQVGNNGGGHAGRYRAGVGSVCCVMLPVTWHAGLRFNVHWDVPEGTKHIWKEKLVDVERYDEPGSLYLHIFPNDEVRIVVTKWAGGSQKHPIQPPVKTPVQ</sequence>
<evidence type="ECO:0000313" key="5">
    <source>
        <dbReference type="Proteomes" id="UP000628442"/>
    </source>
</evidence>
<dbReference type="EMBL" id="CP036401">
    <property type="protein sequence ID" value="QBI02695.1"/>
    <property type="molecule type" value="Genomic_DNA"/>
</dbReference>
<dbReference type="Proteomes" id="UP000292307">
    <property type="component" value="Chromosome"/>
</dbReference>
<evidence type="ECO:0000313" key="2">
    <source>
        <dbReference type="EMBL" id="GGY68614.1"/>
    </source>
</evidence>
<organism evidence="2 5">
    <name type="scientific">Pseudoduganella albidiflava</name>
    <dbReference type="NCBI Taxonomy" id="321983"/>
    <lineage>
        <taxon>Bacteria</taxon>
        <taxon>Pseudomonadati</taxon>
        <taxon>Pseudomonadota</taxon>
        <taxon>Betaproteobacteria</taxon>
        <taxon>Burkholderiales</taxon>
        <taxon>Oxalobacteraceae</taxon>
        <taxon>Telluria group</taxon>
        <taxon>Pseudoduganella</taxon>
    </lineage>
</organism>
<reference evidence="2" key="3">
    <citation type="submission" date="2022-12" db="EMBL/GenBank/DDBJ databases">
        <authorList>
            <person name="Sun Q."/>
            <person name="Kim S."/>
        </authorList>
    </citation>
    <scope>NUCLEOTIDE SEQUENCE</scope>
    <source>
        <strain evidence="2">KCTC 12343</strain>
    </source>
</reference>
<evidence type="ECO:0000313" key="4">
    <source>
        <dbReference type="Proteomes" id="UP000292307"/>
    </source>
</evidence>
<protein>
    <submittedName>
        <fullName evidence="3">DUF3304 domain-containing protein</fullName>
    </submittedName>
</protein>